<protein>
    <submittedName>
        <fullName evidence="10">Sialic acid TRAP transporter permease protein SiaT</fullName>
    </submittedName>
</protein>
<dbReference type="GO" id="GO:0005886">
    <property type="term" value="C:plasma membrane"/>
    <property type="evidence" value="ECO:0007669"/>
    <property type="project" value="UniProtKB-SubCell"/>
</dbReference>
<evidence type="ECO:0000256" key="2">
    <source>
        <dbReference type="ARBA" id="ARBA00022475"/>
    </source>
</evidence>
<keyword evidence="5 8" id="KW-1133">Transmembrane helix</keyword>
<feature type="compositionally biased region" description="Acidic residues" evidence="7">
    <location>
        <begin position="543"/>
        <end position="567"/>
    </location>
</feature>
<dbReference type="PANTHER" id="PTHR33362:SF5">
    <property type="entry name" value="C4-DICARBOXYLATE TRAP TRANSPORTER LARGE PERMEASE PROTEIN DCTM"/>
    <property type="match status" value="1"/>
</dbReference>
<keyword evidence="11" id="KW-1185">Reference proteome</keyword>
<dbReference type="Pfam" id="PF06808">
    <property type="entry name" value="DctM"/>
    <property type="match status" value="1"/>
</dbReference>
<feature type="region of interest" description="Disordered" evidence="7">
    <location>
        <begin position="494"/>
        <end position="618"/>
    </location>
</feature>
<evidence type="ECO:0000256" key="4">
    <source>
        <dbReference type="ARBA" id="ARBA00022692"/>
    </source>
</evidence>
<dbReference type="Proteomes" id="UP000237968">
    <property type="component" value="Unassembled WGS sequence"/>
</dbReference>
<evidence type="ECO:0000256" key="7">
    <source>
        <dbReference type="SAM" id="MobiDB-lite"/>
    </source>
</evidence>
<dbReference type="RefSeq" id="WP_219906785.1">
    <property type="nucleotide sequence ID" value="NZ_PVNK01000136.1"/>
</dbReference>
<evidence type="ECO:0000259" key="9">
    <source>
        <dbReference type="Pfam" id="PF06808"/>
    </source>
</evidence>
<feature type="transmembrane region" description="Helical" evidence="8">
    <location>
        <begin position="333"/>
        <end position="355"/>
    </location>
</feature>
<feature type="transmembrane region" description="Helical" evidence="8">
    <location>
        <begin position="20"/>
        <end position="41"/>
    </location>
</feature>
<feature type="domain" description="TRAP C4-dicarboxylate transport system permease DctM subunit" evidence="9">
    <location>
        <begin position="64"/>
        <end position="478"/>
    </location>
</feature>
<feature type="compositionally biased region" description="Acidic residues" evidence="7">
    <location>
        <begin position="585"/>
        <end position="600"/>
    </location>
</feature>
<feature type="transmembrane region" description="Helical" evidence="8">
    <location>
        <begin position="417"/>
        <end position="438"/>
    </location>
</feature>
<feature type="transmembrane region" description="Helical" evidence="8">
    <location>
        <begin position="116"/>
        <end position="136"/>
    </location>
</feature>
<evidence type="ECO:0000256" key="8">
    <source>
        <dbReference type="SAM" id="Phobius"/>
    </source>
</evidence>
<feature type="compositionally biased region" description="Acidic residues" evidence="7">
    <location>
        <begin position="507"/>
        <end position="519"/>
    </location>
</feature>
<evidence type="ECO:0000256" key="3">
    <source>
        <dbReference type="ARBA" id="ARBA00022519"/>
    </source>
</evidence>
<dbReference type="PANTHER" id="PTHR33362">
    <property type="entry name" value="SIALIC ACID TRAP TRANSPORTER PERMEASE PROTEIN SIAT-RELATED"/>
    <property type="match status" value="1"/>
</dbReference>
<gene>
    <name evidence="10" type="primary">siaT</name>
    <name evidence="10" type="ORF">ENSA5_27850</name>
</gene>
<dbReference type="GO" id="GO:0022857">
    <property type="term" value="F:transmembrane transporter activity"/>
    <property type="evidence" value="ECO:0007669"/>
    <property type="project" value="TreeGrafter"/>
</dbReference>
<sequence length="618" mass="65719">MSGRGFKLLAPPPEHIRKRARALGTICVFLVVALLALTSMADDGSLVTEAPKVSVGMGITLLLAALAAMVVLGMPLFVIIGVLAILCFVLLGEDYRGYDTLDLLPEKASEMMGKNVLLAIPFFVASGAIMSAGGIAQRLVDFARALVGWMPGGLAIAAVFSCVIFAAISGSSPVTVIAIGSMMYPQLVKAGYDRRFTLGLVTSGGSLGILIPPSIPMLVYAIVASSAQPIDVAELFLAGVVPGLLIGLLMAGRALFNAEKVERERFEFKVVFQRLREGVWAISLPVVILGGIYSGVFTPTEAAAVSVIYALVVELLIHRDIGAQDIPKILTEAVVNMGTILIIMALAFGLNAFLVEEMIPERVVDWILARHLTPITFLLIVNVFLLLVGALMDSISAILIIAPLLAPIGAKLGIDPVHLGIIFIVNLEIGYLTPPIGINLFVASSVFRQPIGEVSRGVIPFIGLMLVGLVAVTYVPSISLGPVNKIMREKAFYEPFPDPPEAQSPGAEDDPNSDADVEGDLGKQEPVIGPEGERIKSVAEMMADAETEGDEDLDDEDLDDEDLDETEGEPKPAFDSSGMNFVPADPDEDEDEDEDDELEPAFDSSGMNMVPADPDPDE</sequence>
<reference evidence="10 11" key="1">
    <citation type="submission" date="2018-03" db="EMBL/GenBank/DDBJ databases">
        <title>Draft Genome Sequences of the Obligatory Marine Myxobacteria Enhygromyxa salina SWB005.</title>
        <authorList>
            <person name="Poehlein A."/>
            <person name="Moghaddam J.A."/>
            <person name="Harms H."/>
            <person name="Alanjari M."/>
            <person name="Koenig G.M."/>
            <person name="Daniel R."/>
            <person name="Schaeberle T.F."/>
        </authorList>
    </citation>
    <scope>NUCLEOTIDE SEQUENCE [LARGE SCALE GENOMIC DNA]</scope>
    <source>
        <strain evidence="10 11">SWB005</strain>
    </source>
</reference>
<feature type="transmembrane region" description="Helical" evidence="8">
    <location>
        <begin position="61"/>
        <end position="91"/>
    </location>
</feature>
<evidence type="ECO:0000256" key="1">
    <source>
        <dbReference type="ARBA" id="ARBA00004429"/>
    </source>
</evidence>
<dbReference type="NCBIfam" id="TIGR00786">
    <property type="entry name" value="dctM"/>
    <property type="match status" value="1"/>
</dbReference>
<evidence type="ECO:0000313" key="10">
    <source>
        <dbReference type="EMBL" id="PRQ01103.1"/>
    </source>
</evidence>
<keyword evidence="6 8" id="KW-0472">Membrane</keyword>
<dbReference type="EMBL" id="PVNK01000136">
    <property type="protein sequence ID" value="PRQ01103.1"/>
    <property type="molecule type" value="Genomic_DNA"/>
</dbReference>
<dbReference type="InterPro" id="IPR004681">
    <property type="entry name" value="TRAP_DctM"/>
</dbReference>
<dbReference type="AlphaFoldDB" id="A0A2S9Y7M6"/>
<name>A0A2S9Y7M6_9BACT</name>
<dbReference type="InterPro" id="IPR010656">
    <property type="entry name" value="DctM"/>
</dbReference>
<feature type="transmembrane region" description="Helical" evidence="8">
    <location>
        <begin position="235"/>
        <end position="256"/>
    </location>
</feature>
<keyword evidence="4 8" id="KW-0812">Transmembrane</keyword>
<comment type="caution">
    <text evidence="10">The sequence shown here is derived from an EMBL/GenBank/DDBJ whole genome shotgun (WGS) entry which is preliminary data.</text>
</comment>
<feature type="transmembrane region" description="Helical" evidence="8">
    <location>
        <begin position="277"/>
        <end position="296"/>
    </location>
</feature>
<evidence type="ECO:0000256" key="6">
    <source>
        <dbReference type="ARBA" id="ARBA00023136"/>
    </source>
</evidence>
<evidence type="ECO:0000256" key="5">
    <source>
        <dbReference type="ARBA" id="ARBA00022989"/>
    </source>
</evidence>
<feature type="transmembrane region" description="Helical" evidence="8">
    <location>
        <begin position="375"/>
        <end position="405"/>
    </location>
</feature>
<keyword evidence="3" id="KW-0997">Cell inner membrane</keyword>
<evidence type="ECO:0000313" key="11">
    <source>
        <dbReference type="Proteomes" id="UP000237968"/>
    </source>
</evidence>
<keyword evidence="2" id="KW-1003">Cell membrane</keyword>
<feature type="transmembrane region" description="Helical" evidence="8">
    <location>
        <begin position="458"/>
        <end position="480"/>
    </location>
</feature>
<organism evidence="10 11">
    <name type="scientific">Enhygromyxa salina</name>
    <dbReference type="NCBI Taxonomy" id="215803"/>
    <lineage>
        <taxon>Bacteria</taxon>
        <taxon>Pseudomonadati</taxon>
        <taxon>Myxococcota</taxon>
        <taxon>Polyangia</taxon>
        <taxon>Nannocystales</taxon>
        <taxon>Nannocystaceae</taxon>
        <taxon>Enhygromyxa</taxon>
    </lineage>
</organism>
<feature type="transmembrane region" description="Helical" evidence="8">
    <location>
        <begin position="196"/>
        <end position="223"/>
    </location>
</feature>
<accession>A0A2S9Y7M6</accession>
<comment type="subcellular location">
    <subcellularLocation>
        <location evidence="1">Cell inner membrane</location>
        <topology evidence="1">Multi-pass membrane protein</topology>
    </subcellularLocation>
</comment>
<feature type="transmembrane region" description="Helical" evidence="8">
    <location>
        <begin position="156"/>
        <end position="184"/>
    </location>
</feature>
<proteinExistence type="predicted"/>